<gene>
    <name evidence="2" type="ORF">NQ032_12975</name>
</gene>
<protein>
    <recommendedName>
        <fullName evidence="4">DUF2975 domain-containing protein</fullName>
    </recommendedName>
</protein>
<feature type="transmembrane region" description="Helical" evidence="1">
    <location>
        <begin position="124"/>
        <end position="145"/>
    </location>
</feature>
<keyword evidence="1" id="KW-0812">Transmembrane</keyword>
<sequence length="159" mass="18433">MNKISKTEKRTYMITIITMIINTLMLGLVLVRFFIKVPVSTAFNLKDGVFYYLMCFTIQSLLTVVFFIFVLSFLKNINEKDFFNSGNYNKIFYSSIIIMIYATLNTMKNNIGVDVTYKELLNTAPFTTVLLLNISLMMLNFLTIYNESKSIKKENDLTV</sequence>
<feature type="transmembrane region" description="Helical" evidence="1">
    <location>
        <begin position="12"/>
        <end position="35"/>
    </location>
</feature>
<reference evidence="2" key="1">
    <citation type="submission" date="2022-07" db="EMBL/GenBank/DDBJ databases">
        <title>Bacterial species isolated from the porcine tonsil microbiota.</title>
        <authorList>
            <person name="Oliveira I.M.F."/>
        </authorList>
    </citation>
    <scope>NUCLEOTIDE SEQUENCE</scope>
    <source>
        <strain evidence="2">8QC2O2</strain>
    </source>
</reference>
<feature type="transmembrane region" description="Helical" evidence="1">
    <location>
        <begin position="86"/>
        <end position="104"/>
    </location>
</feature>
<dbReference type="EMBL" id="JANILD010000006">
    <property type="protein sequence ID" value="MCQ9304514.1"/>
    <property type="molecule type" value="Genomic_DNA"/>
</dbReference>
<dbReference type="Proteomes" id="UP001204068">
    <property type="component" value="Unassembled WGS sequence"/>
</dbReference>
<name>A0AAW5LQ03_MAMSC</name>
<organism evidence="2 3">
    <name type="scientific">Mammaliicoccus sciuri</name>
    <name type="common">Staphylococcus sciuri</name>
    <dbReference type="NCBI Taxonomy" id="1296"/>
    <lineage>
        <taxon>Bacteria</taxon>
        <taxon>Bacillati</taxon>
        <taxon>Bacillota</taxon>
        <taxon>Bacilli</taxon>
        <taxon>Bacillales</taxon>
        <taxon>Staphylococcaceae</taxon>
        <taxon>Mammaliicoccus</taxon>
    </lineage>
</organism>
<proteinExistence type="predicted"/>
<dbReference type="AlphaFoldDB" id="A0AAW5LQ03"/>
<feature type="transmembrane region" description="Helical" evidence="1">
    <location>
        <begin position="50"/>
        <end position="74"/>
    </location>
</feature>
<evidence type="ECO:0000313" key="2">
    <source>
        <dbReference type="EMBL" id="MCQ9304514.1"/>
    </source>
</evidence>
<comment type="caution">
    <text evidence="2">The sequence shown here is derived from an EMBL/GenBank/DDBJ whole genome shotgun (WGS) entry which is preliminary data.</text>
</comment>
<keyword evidence="1" id="KW-1133">Transmembrane helix</keyword>
<keyword evidence="1" id="KW-0472">Membrane</keyword>
<evidence type="ECO:0000256" key="1">
    <source>
        <dbReference type="SAM" id="Phobius"/>
    </source>
</evidence>
<evidence type="ECO:0008006" key="4">
    <source>
        <dbReference type="Google" id="ProtNLM"/>
    </source>
</evidence>
<accession>A0AAW5LQ03</accession>
<dbReference type="RefSeq" id="WP_096792012.1">
    <property type="nucleotide sequence ID" value="NZ_CP064868.1"/>
</dbReference>
<evidence type="ECO:0000313" key="3">
    <source>
        <dbReference type="Proteomes" id="UP001204068"/>
    </source>
</evidence>